<dbReference type="EMBL" id="MLJW01003609">
    <property type="protein sequence ID" value="OIQ71685.1"/>
    <property type="molecule type" value="Genomic_DNA"/>
</dbReference>
<name>A0A1J5Q6X1_9ZZZZ</name>
<sequence length="213" mass="22799">MLTLIAKQNVAGGLLGTRLDPVLPSAARRAKSARNVFATGAAHQQAIPAVEYPISADGGLAKRWVLDGTDYVSPRRRRLWTSCARWVARLPWCFRAASWLKGTSTMSAPCPTSSASLSGAEHVENRHDHPSTWRGAGAQIRVLATAPGQVSTVLAKAHCCAPWSGSAGPDFSPPVGQHGASPRCRPVARFSRASQCEKTLKRASPPIWRTPFA</sequence>
<evidence type="ECO:0000313" key="1">
    <source>
        <dbReference type="EMBL" id="OIQ71685.1"/>
    </source>
</evidence>
<gene>
    <name evidence="1" type="ORF">GALL_466940</name>
</gene>
<reference evidence="1" key="1">
    <citation type="submission" date="2016-10" db="EMBL/GenBank/DDBJ databases">
        <title>Sequence of Gallionella enrichment culture.</title>
        <authorList>
            <person name="Poehlein A."/>
            <person name="Muehling M."/>
            <person name="Daniel R."/>
        </authorList>
    </citation>
    <scope>NUCLEOTIDE SEQUENCE</scope>
</reference>
<dbReference type="AlphaFoldDB" id="A0A1J5Q6X1"/>
<proteinExistence type="predicted"/>
<accession>A0A1J5Q6X1</accession>
<comment type="caution">
    <text evidence="1">The sequence shown here is derived from an EMBL/GenBank/DDBJ whole genome shotgun (WGS) entry which is preliminary data.</text>
</comment>
<organism evidence="1">
    <name type="scientific">mine drainage metagenome</name>
    <dbReference type="NCBI Taxonomy" id="410659"/>
    <lineage>
        <taxon>unclassified sequences</taxon>
        <taxon>metagenomes</taxon>
        <taxon>ecological metagenomes</taxon>
    </lineage>
</organism>
<protein>
    <submittedName>
        <fullName evidence="1">Uncharacterized protein</fullName>
    </submittedName>
</protein>